<dbReference type="PROSITE" id="PS00041">
    <property type="entry name" value="HTH_ARAC_FAMILY_1"/>
    <property type="match status" value="1"/>
</dbReference>
<evidence type="ECO:0000313" key="6">
    <source>
        <dbReference type="Proteomes" id="UP000608420"/>
    </source>
</evidence>
<gene>
    <name evidence="5" type="ORF">GCM10010913_08660</name>
</gene>
<dbReference type="InterPro" id="IPR018060">
    <property type="entry name" value="HTH_AraC"/>
</dbReference>
<evidence type="ECO:0000256" key="3">
    <source>
        <dbReference type="ARBA" id="ARBA00023163"/>
    </source>
</evidence>
<feature type="domain" description="HTH araC/xylS-type" evidence="4">
    <location>
        <begin position="202"/>
        <end position="300"/>
    </location>
</feature>
<evidence type="ECO:0000259" key="4">
    <source>
        <dbReference type="PROSITE" id="PS01124"/>
    </source>
</evidence>
<evidence type="ECO:0000256" key="2">
    <source>
        <dbReference type="ARBA" id="ARBA00023125"/>
    </source>
</evidence>
<sequence>MNPDCSKYCRIGSCWSLSDQIGEGAFWIYSQKDLFDIKIHDFFFYEDFLMEFELPECLSITHYESISGEELAPYRRLNAGCIKTFIGGGYPPYRALIHKNIPIRSIGIEIMPAYYEDYLKRQYPGENLRPRDAFSHVGQTMDFPEMVVLLNQVKNYRGDGIAAKLFYEGKVAESVSLIVERNKNSKPESRSSLHIQDIQRIETVTAYLNDHYAYDIPLERLAKIACMGMTKLKTSFKQFHGCTVTEYIQQRRIGQAEHLLSDTDFSIGQIAQTVGYSSASRFAELFRKFTGLLPGEFRKMAKREA</sequence>
<dbReference type="EMBL" id="BMIW01000004">
    <property type="protein sequence ID" value="GGF89540.1"/>
    <property type="molecule type" value="Genomic_DNA"/>
</dbReference>
<evidence type="ECO:0000313" key="5">
    <source>
        <dbReference type="EMBL" id="GGF89540.1"/>
    </source>
</evidence>
<evidence type="ECO:0000256" key="1">
    <source>
        <dbReference type="ARBA" id="ARBA00023015"/>
    </source>
</evidence>
<proteinExistence type="predicted"/>
<dbReference type="Pfam" id="PF12833">
    <property type="entry name" value="HTH_18"/>
    <property type="match status" value="1"/>
</dbReference>
<dbReference type="RefSeq" id="WP_229716832.1">
    <property type="nucleotide sequence ID" value="NZ_BMIW01000004.1"/>
</dbReference>
<dbReference type="PANTHER" id="PTHR47893">
    <property type="entry name" value="REGULATORY PROTEIN PCHR"/>
    <property type="match status" value="1"/>
</dbReference>
<dbReference type="PROSITE" id="PS01124">
    <property type="entry name" value="HTH_ARAC_FAMILY_2"/>
    <property type="match status" value="1"/>
</dbReference>
<comment type="caution">
    <text evidence="5">The sequence shown here is derived from an EMBL/GenBank/DDBJ whole genome shotgun (WGS) entry which is preliminary data.</text>
</comment>
<keyword evidence="3" id="KW-0804">Transcription</keyword>
<reference evidence="6" key="1">
    <citation type="journal article" date="2019" name="Int. J. Syst. Evol. Microbiol.">
        <title>The Global Catalogue of Microorganisms (GCM) 10K type strain sequencing project: providing services to taxonomists for standard genome sequencing and annotation.</title>
        <authorList>
            <consortium name="The Broad Institute Genomics Platform"/>
            <consortium name="The Broad Institute Genome Sequencing Center for Infectious Disease"/>
            <person name="Wu L."/>
            <person name="Ma J."/>
        </authorList>
    </citation>
    <scope>NUCLEOTIDE SEQUENCE [LARGE SCALE GENOMIC DNA]</scope>
    <source>
        <strain evidence="6">CGMCC 1.15420</strain>
    </source>
</reference>
<dbReference type="InterPro" id="IPR053142">
    <property type="entry name" value="PchR_regulatory_protein"/>
</dbReference>
<dbReference type="SMART" id="SM00342">
    <property type="entry name" value="HTH_ARAC"/>
    <property type="match status" value="1"/>
</dbReference>
<accession>A0ABQ1VQZ7</accession>
<keyword evidence="6" id="KW-1185">Reference proteome</keyword>
<dbReference type="SUPFAM" id="SSF46689">
    <property type="entry name" value="Homeodomain-like"/>
    <property type="match status" value="2"/>
</dbReference>
<name>A0ABQ1VQZ7_9BACL</name>
<dbReference type="PRINTS" id="PR00032">
    <property type="entry name" value="HTHARAC"/>
</dbReference>
<dbReference type="Proteomes" id="UP000608420">
    <property type="component" value="Unassembled WGS sequence"/>
</dbReference>
<dbReference type="InterPro" id="IPR009057">
    <property type="entry name" value="Homeodomain-like_sf"/>
</dbReference>
<protein>
    <submittedName>
        <fullName evidence="5">AraC family transcriptional regulator</fullName>
    </submittedName>
</protein>
<dbReference type="InterPro" id="IPR020449">
    <property type="entry name" value="Tscrpt_reg_AraC-type_HTH"/>
</dbReference>
<keyword evidence="2" id="KW-0238">DNA-binding</keyword>
<organism evidence="5 6">
    <name type="scientific">Paenibacillus aceti</name>
    <dbReference type="NCBI Taxonomy" id="1820010"/>
    <lineage>
        <taxon>Bacteria</taxon>
        <taxon>Bacillati</taxon>
        <taxon>Bacillota</taxon>
        <taxon>Bacilli</taxon>
        <taxon>Bacillales</taxon>
        <taxon>Paenibacillaceae</taxon>
        <taxon>Paenibacillus</taxon>
    </lineage>
</organism>
<dbReference type="PANTHER" id="PTHR47893:SF1">
    <property type="entry name" value="REGULATORY PROTEIN PCHR"/>
    <property type="match status" value="1"/>
</dbReference>
<dbReference type="Gene3D" id="1.10.10.60">
    <property type="entry name" value="Homeodomain-like"/>
    <property type="match status" value="2"/>
</dbReference>
<keyword evidence="1" id="KW-0805">Transcription regulation</keyword>
<dbReference type="InterPro" id="IPR018062">
    <property type="entry name" value="HTH_AraC-typ_CS"/>
</dbReference>